<keyword evidence="3" id="KW-1185">Reference proteome</keyword>
<dbReference type="Pfam" id="PF01370">
    <property type="entry name" value="Epimerase"/>
    <property type="match status" value="1"/>
</dbReference>
<proteinExistence type="predicted"/>
<dbReference type="PANTHER" id="PTHR48079">
    <property type="entry name" value="PROTEIN YEEZ"/>
    <property type="match status" value="1"/>
</dbReference>
<dbReference type="Proteomes" id="UP000322530">
    <property type="component" value="Unassembled WGS sequence"/>
</dbReference>
<dbReference type="RefSeq" id="WP_149402486.1">
    <property type="nucleotide sequence ID" value="NZ_BIXY01000045.1"/>
</dbReference>
<dbReference type="AlphaFoldDB" id="A0A5A5TEI2"/>
<dbReference type="InterPro" id="IPR036291">
    <property type="entry name" value="NAD(P)-bd_dom_sf"/>
</dbReference>
<dbReference type="SUPFAM" id="SSF51735">
    <property type="entry name" value="NAD(P)-binding Rossmann-fold domains"/>
    <property type="match status" value="1"/>
</dbReference>
<accession>A0A5A5TEI2</accession>
<dbReference type="PANTHER" id="PTHR48079:SF6">
    <property type="entry name" value="NAD(P)-BINDING DOMAIN-CONTAINING PROTEIN-RELATED"/>
    <property type="match status" value="1"/>
</dbReference>
<feature type="domain" description="NAD-dependent epimerase/dehydratase" evidence="1">
    <location>
        <begin position="89"/>
        <end position="214"/>
    </location>
</feature>
<dbReference type="EMBL" id="BIXY01000045">
    <property type="protein sequence ID" value="GCF09556.1"/>
    <property type="molecule type" value="Genomic_DNA"/>
</dbReference>
<evidence type="ECO:0000313" key="2">
    <source>
        <dbReference type="EMBL" id="GCF09556.1"/>
    </source>
</evidence>
<dbReference type="Gene3D" id="3.40.50.720">
    <property type="entry name" value="NAD(P)-binding Rossmann-like Domain"/>
    <property type="match status" value="1"/>
</dbReference>
<reference evidence="2 3" key="1">
    <citation type="submission" date="2019-01" db="EMBL/GenBank/DDBJ databases">
        <title>Draft genome sequence of Dictyobacter sp. Uno17.</title>
        <authorList>
            <person name="Wang C.M."/>
            <person name="Zheng Y."/>
            <person name="Sakai Y."/>
            <person name="Abe K."/>
            <person name="Yokota A."/>
            <person name="Yabe S."/>
        </authorList>
    </citation>
    <scope>NUCLEOTIDE SEQUENCE [LARGE SCALE GENOMIC DNA]</scope>
    <source>
        <strain evidence="2 3">Uno17</strain>
    </source>
</reference>
<dbReference type="InterPro" id="IPR051783">
    <property type="entry name" value="NAD(P)-dependent_oxidoreduct"/>
</dbReference>
<evidence type="ECO:0000259" key="1">
    <source>
        <dbReference type="Pfam" id="PF01370"/>
    </source>
</evidence>
<gene>
    <name evidence="2" type="ORF">KDI_31200</name>
</gene>
<sequence length="332" mass="36559">MQLLVLGGTGFLSRHVVDAALQAGHQVTLFHRGRTNPELFPEIEHVLGDREHDLGLLKGRHWDAVVDVCGYYPRIVGANAAELAPLVGNYVFISSLNAYAEENAEVLDEDSPLAVLPEGAQEEFTPETYGAFKVLCEQAVERAFPGRTLIIRPGLLVGPADSSGRFTYWPRRLARGGEVLAPDHKDQLIGFIDVRDTAAWIIALLERGQTGIYNADGPAEHLTLEYFLQAAASIIGSDTHYTWVSEEFLTEKGIQPWTELPLWTLREWGNSLNAASSQKAIAAGLTFRPLAQTLLDTLAWDTANPAFPVKNKTLTPEKEAALLQEWHARSAQ</sequence>
<protein>
    <recommendedName>
        <fullName evidence="1">NAD-dependent epimerase/dehydratase domain-containing protein</fullName>
    </recommendedName>
</protein>
<organism evidence="2 3">
    <name type="scientific">Dictyobacter arantiisoli</name>
    <dbReference type="NCBI Taxonomy" id="2014874"/>
    <lineage>
        <taxon>Bacteria</taxon>
        <taxon>Bacillati</taxon>
        <taxon>Chloroflexota</taxon>
        <taxon>Ktedonobacteria</taxon>
        <taxon>Ktedonobacterales</taxon>
        <taxon>Dictyobacteraceae</taxon>
        <taxon>Dictyobacter</taxon>
    </lineage>
</organism>
<dbReference type="GO" id="GO:0004029">
    <property type="term" value="F:aldehyde dehydrogenase (NAD+) activity"/>
    <property type="evidence" value="ECO:0007669"/>
    <property type="project" value="TreeGrafter"/>
</dbReference>
<name>A0A5A5TEI2_9CHLR</name>
<dbReference type="InterPro" id="IPR001509">
    <property type="entry name" value="Epimerase_deHydtase"/>
</dbReference>
<comment type="caution">
    <text evidence="2">The sequence shown here is derived from an EMBL/GenBank/DDBJ whole genome shotgun (WGS) entry which is preliminary data.</text>
</comment>
<evidence type="ECO:0000313" key="3">
    <source>
        <dbReference type="Proteomes" id="UP000322530"/>
    </source>
</evidence>
<dbReference type="GO" id="GO:0005737">
    <property type="term" value="C:cytoplasm"/>
    <property type="evidence" value="ECO:0007669"/>
    <property type="project" value="TreeGrafter"/>
</dbReference>
<dbReference type="OrthoDB" id="9809586at2"/>